<evidence type="ECO:0000313" key="1">
    <source>
        <dbReference type="EMBL" id="KAJ9117853.1"/>
    </source>
</evidence>
<dbReference type="Proteomes" id="UP001230649">
    <property type="component" value="Unassembled WGS sequence"/>
</dbReference>
<proteinExistence type="predicted"/>
<name>A0ACC2X259_9TREE</name>
<evidence type="ECO:0000313" key="2">
    <source>
        <dbReference type="Proteomes" id="UP001230649"/>
    </source>
</evidence>
<sequence>MNTSADKPAVGGAHTDPLYAQQAATSPQSGGAVADPQAATLPKLPFKEQVKGYAKLTAGTLTGNQREKDLGQAKLDGELDK</sequence>
<keyword evidence="2" id="KW-1185">Reference proteome</keyword>
<protein>
    <submittedName>
        <fullName evidence="1">Uncharacterized protein</fullName>
    </submittedName>
</protein>
<comment type="caution">
    <text evidence="1">The sequence shown here is derived from an EMBL/GenBank/DDBJ whole genome shotgun (WGS) entry which is preliminary data.</text>
</comment>
<gene>
    <name evidence="1" type="ORF">QFC20_000133</name>
</gene>
<dbReference type="EMBL" id="JASBWS010000001">
    <property type="protein sequence ID" value="KAJ9117853.1"/>
    <property type="molecule type" value="Genomic_DNA"/>
</dbReference>
<reference evidence="1" key="1">
    <citation type="submission" date="2023-04" db="EMBL/GenBank/DDBJ databases">
        <title>Draft Genome sequencing of Naganishia species isolated from polar environments using Oxford Nanopore Technology.</title>
        <authorList>
            <person name="Leo P."/>
            <person name="Venkateswaran K."/>
        </authorList>
    </citation>
    <scope>NUCLEOTIDE SEQUENCE</scope>
    <source>
        <strain evidence="1">MNA-CCFEE 5262</strain>
    </source>
</reference>
<accession>A0ACC2X259</accession>
<organism evidence="1 2">
    <name type="scientific">Naganishia adeliensis</name>
    <dbReference type="NCBI Taxonomy" id="92952"/>
    <lineage>
        <taxon>Eukaryota</taxon>
        <taxon>Fungi</taxon>
        <taxon>Dikarya</taxon>
        <taxon>Basidiomycota</taxon>
        <taxon>Agaricomycotina</taxon>
        <taxon>Tremellomycetes</taxon>
        <taxon>Filobasidiales</taxon>
        <taxon>Filobasidiaceae</taxon>
        <taxon>Naganishia</taxon>
    </lineage>
</organism>